<proteinExistence type="predicted"/>
<feature type="region of interest" description="Disordered" evidence="1">
    <location>
        <begin position="71"/>
        <end position="91"/>
    </location>
</feature>
<accession>A0A7R9WM10</accession>
<dbReference type="EMBL" id="HBEF01001208">
    <property type="protein sequence ID" value="CAD8328665.1"/>
    <property type="molecule type" value="Transcribed_RNA"/>
</dbReference>
<organism evidence="2">
    <name type="scientific">Craspedostauros australis</name>
    <dbReference type="NCBI Taxonomy" id="1486917"/>
    <lineage>
        <taxon>Eukaryota</taxon>
        <taxon>Sar</taxon>
        <taxon>Stramenopiles</taxon>
        <taxon>Ochrophyta</taxon>
        <taxon>Bacillariophyta</taxon>
        <taxon>Bacillariophyceae</taxon>
        <taxon>Bacillariophycidae</taxon>
        <taxon>Naviculales</taxon>
        <taxon>Naviculaceae</taxon>
        <taxon>Craspedostauros</taxon>
    </lineage>
</organism>
<protein>
    <submittedName>
        <fullName evidence="2">Uncharacterized protein</fullName>
    </submittedName>
</protein>
<gene>
    <name evidence="2" type="ORF">CAUS1442_LOCUS762</name>
</gene>
<reference evidence="2" key="1">
    <citation type="submission" date="2021-01" db="EMBL/GenBank/DDBJ databases">
        <authorList>
            <person name="Corre E."/>
            <person name="Pelletier E."/>
            <person name="Niang G."/>
            <person name="Scheremetjew M."/>
            <person name="Finn R."/>
            <person name="Kale V."/>
            <person name="Holt S."/>
            <person name="Cochrane G."/>
            <person name="Meng A."/>
            <person name="Brown T."/>
            <person name="Cohen L."/>
        </authorList>
    </citation>
    <scope>NUCLEOTIDE SEQUENCE</scope>
    <source>
        <strain evidence="2">CCMP3328</strain>
    </source>
</reference>
<evidence type="ECO:0000313" key="2">
    <source>
        <dbReference type="EMBL" id="CAD8328665.1"/>
    </source>
</evidence>
<dbReference type="AlphaFoldDB" id="A0A7R9WM10"/>
<feature type="compositionally biased region" description="Low complexity" evidence="1">
    <location>
        <begin position="81"/>
        <end position="90"/>
    </location>
</feature>
<feature type="region of interest" description="Disordered" evidence="1">
    <location>
        <begin position="135"/>
        <end position="173"/>
    </location>
</feature>
<sequence length="366" mass="40328">MNHPQIAPAAMYVTSHAAQQPQQSSNAEMLRAAMDENNEGVQLMLRHEEQPALARLSQSLSLFQRILAHEESRHPQSAEMSSDLSVSSVDTDCDSSHGDEFGLYLDDGNVPILRKHREPPFRCINLFSSPASASASHGHSSVSPSTLPSAAAPTATTATPSSQSTDMTAQQQQLPPHMTHLQNTQLGRFHVHDAVVFNHKAFASQHCDLEALRLLSASVIWNLALLYHMRGIYLQQLANCDNRTNQMLLQKALCMYAKVLKVIGDDDDNITNTCGASQITLLHLRCVLRVATYNNMAQVHYDLQEDDLSQQTLLQLTILFTLPSPATQYLQQVLGMRTVQQIWINVLVASQLYVLSSGRALPAAAA</sequence>
<feature type="compositionally biased region" description="Low complexity" evidence="1">
    <location>
        <begin position="135"/>
        <end position="165"/>
    </location>
</feature>
<name>A0A7R9WM10_9STRA</name>
<evidence type="ECO:0000256" key="1">
    <source>
        <dbReference type="SAM" id="MobiDB-lite"/>
    </source>
</evidence>